<dbReference type="PROSITE" id="PS00892">
    <property type="entry name" value="HIT_1"/>
    <property type="match status" value="1"/>
</dbReference>
<feature type="binding site" evidence="5">
    <location>
        <position position="85"/>
    </location>
    <ligand>
        <name>substrate</name>
    </ligand>
</feature>
<dbReference type="CDD" id="cd01275">
    <property type="entry name" value="FHIT"/>
    <property type="match status" value="1"/>
</dbReference>
<feature type="short sequence motif" description="Histidine triad motif" evidence="4 7">
    <location>
        <begin position="96"/>
        <end position="100"/>
    </location>
</feature>
<dbReference type="GO" id="GO:0000166">
    <property type="term" value="F:nucleotide binding"/>
    <property type="evidence" value="ECO:0007669"/>
    <property type="project" value="UniProtKB-KW"/>
</dbReference>
<dbReference type="InterPro" id="IPR051884">
    <property type="entry name" value="Bis(5'-adenosyl)-TPase_reg"/>
</dbReference>
<dbReference type="SUPFAM" id="SSF54197">
    <property type="entry name" value="HIT-like"/>
    <property type="match status" value="1"/>
</dbReference>
<keyword evidence="10" id="KW-1185">Reference proteome</keyword>
<comment type="caution">
    <text evidence="9">The sequence shown here is derived from an EMBL/GenBank/DDBJ whole genome shotgun (WGS) entry which is preliminary data.</text>
</comment>
<evidence type="ECO:0000256" key="2">
    <source>
        <dbReference type="ARBA" id="ARBA00022801"/>
    </source>
</evidence>
<evidence type="ECO:0000313" key="9">
    <source>
        <dbReference type="EMBL" id="RSH94486.1"/>
    </source>
</evidence>
<feature type="binding site" evidence="5">
    <location>
        <position position="100"/>
    </location>
    <ligand>
        <name>substrate</name>
    </ligand>
</feature>
<feature type="active site" description="Tele-AMP-histidine intermediate" evidence="3">
    <location>
        <position position="98"/>
    </location>
</feature>
<name>A0A427YTW8_9TREE</name>
<dbReference type="InterPro" id="IPR036265">
    <property type="entry name" value="HIT-like_sf"/>
</dbReference>
<feature type="binding site" evidence="5">
    <location>
        <position position="29"/>
    </location>
    <ligand>
        <name>substrate</name>
    </ligand>
</feature>
<dbReference type="STRING" id="1890683.A0A427YTW8"/>
<feature type="domain" description="HIT" evidence="8">
    <location>
        <begin position="4"/>
        <end position="111"/>
    </location>
</feature>
<organism evidence="9 10">
    <name type="scientific">Saitozyma podzolica</name>
    <dbReference type="NCBI Taxonomy" id="1890683"/>
    <lineage>
        <taxon>Eukaryota</taxon>
        <taxon>Fungi</taxon>
        <taxon>Dikarya</taxon>
        <taxon>Basidiomycota</taxon>
        <taxon>Agaricomycotina</taxon>
        <taxon>Tremellomycetes</taxon>
        <taxon>Tremellales</taxon>
        <taxon>Trimorphomycetaceae</taxon>
        <taxon>Saitozyma</taxon>
    </lineage>
</organism>
<dbReference type="PANTHER" id="PTHR46243:SF1">
    <property type="entry name" value="BIS(5'-ADENOSYL)-TRIPHOSPHATASE"/>
    <property type="match status" value="1"/>
</dbReference>
<proteinExistence type="predicted"/>
<dbReference type="Pfam" id="PF01230">
    <property type="entry name" value="HIT"/>
    <property type="match status" value="1"/>
</dbReference>
<evidence type="ECO:0000256" key="1">
    <source>
        <dbReference type="ARBA" id="ARBA00022741"/>
    </source>
</evidence>
<feature type="site" description="Important for induction of apoptosis" evidence="6">
    <location>
        <position position="117"/>
    </location>
</feature>
<feature type="binding site" evidence="5">
    <location>
        <begin position="91"/>
        <end position="94"/>
    </location>
    <ligand>
        <name>substrate</name>
    </ligand>
</feature>
<keyword evidence="1" id="KW-0547">Nucleotide-binding</keyword>
<dbReference type="InterPro" id="IPR039383">
    <property type="entry name" value="FHIT"/>
</dbReference>
<dbReference type="InterPro" id="IPR011146">
    <property type="entry name" value="HIT-like"/>
</dbReference>
<dbReference type="InterPro" id="IPR001310">
    <property type="entry name" value="Histidine_triad_HIT"/>
</dbReference>
<sequence>MTSSKFLFSVFDVTRQVFYKTAFSLGIVNLKPLLPGHVLIIPQRVVSRLSDLRPEEVSDLFLTVQHVGRVLERTFGSQALTISLQDGAAAGQSVPHVHVHILPRKYTDFDGNNDEIYPALEKNGHHMSGAFHTHANGIASGGSQPRPQSSEPIGLAEFRVVSDEDRKPRSMEEMEKEARWLAGMFQVVYSPNAAPLGKPIPRGAES</sequence>
<keyword evidence="2" id="KW-0378">Hydrolase</keyword>
<accession>A0A427YTW8</accession>
<reference evidence="9 10" key="1">
    <citation type="submission" date="2018-11" db="EMBL/GenBank/DDBJ databases">
        <title>Genome sequence of Saitozyma podzolica DSM 27192.</title>
        <authorList>
            <person name="Aliyu H."/>
            <person name="Gorte O."/>
            <person name="Ochsenreither K."/>
        </authorList>
    </citation>
    <scope>NUCLEOTIDE SEQUENCE [LARGE SCALE GENOMIC DNA]</scope>
    <source>
        <strain evidence="9 10">DSM 27192</strain>
    </source>
</reference>
<protein>
    <recommendedName>
        <fullName evidence="8">HIT domain-containing protein</fullName>
    </recommendedName>
</protein>
<dbReference type="PROSITE" id="PS51084">
    <property type="entry name" value="HIT_2"/>
    <property type="match status" value="1"/>
</dbReference>
<dbReference type="InterPro" id="IPR019808">
    <property type="entry name" value="Histidine_triad_CS"/>
</dbReference>
<evidence type="ECO:0000259" key="8">
    <source>
        <dbReference type="PROSITE" id="PS51084"/>
    </source>
</evidence>
<dbReference type="GO" id="GO:0016787">
    <property type="term" value="F:hydrolase activity"/>
    <property type="evidence" value="ECO:0007669"/>
    <property type="project" value="UniProtKB-KW"/>
</dbReference>
<dbReference type="EMBL" id="RSCD01000002">
    <property type="protein sequence ID" value="RSH94486.1"/>
    <property type="molecule type" value="Genomic_DNA"/>
</dbReference>
<evidence type="ECO:0000256" key="7">
    <source>
        <dbReference type="PROSITE-ProRule" id="PRU00464"/>
    </source>
</evidence>
<evidence type="ECO:0000256" key="3">
    <source>
        <dbReference type="PIRSR" id="PIRSR601310-1"/>
    </source>
</evidence>
<evidence type="ECO:0000256" key="6">
    <source>
        <dbReference type="PIRSR" id="PIRSR639383-3"/>
    </source>
</evidence>
<gene>
    <name evidence="9" type="ORF">EHS25_004289</name>
</gene>
<evidence type="ECO:0000256" key="4">
    <source>
        <dbReference type="PIRSR" id="PIRSR601310-3"/>
    </source>
</evidence>
<dbReference type="PANTHER" id="PTHR46243">
    <property type="entry name" value="BIS(5'-ADENOSYL)-TRIPHOSPHATASE"/>
    <property type="match status" value="1"/>
</dbReference>
<dbReference type="PRINTS" id="PR00332">
    <property type="entry name" value="HISTRIAD"/>
</dbReference>
<dbReference type="Gene3D" id="3.30.428.10">
    <property type="entry name" value="HIT-like"/>
    <property type="match status" value="1"/>
</dbReference>
<evidence type="ECO:0000313" key="10">
    <source>
        <dbReference type="Proteomes" id="UP000279259"/>
    </source>
</evidence>
<dbReference type="Proteomes" id="UP000279259">
    <property type="component" value="Unassembled WGS sequence"/>
</dbReference>
<dbReference type="OrthoDB" id="680339at2759"/>
<evidence type="ECO:0000256" key="5">
    <source>
        <dbReference type="PIRSR" id="PIRSR639383-2"/>
    </source>
</evidence>
<dbReference type="AlphaFoldDB" id="A0A427YTW8"/>